<reference evidence="2 3" key="1">
    <citation type="submission" date="2020-03" db="EMBL/GenBank/DDBJ databases">
        <title>Bacterial isolates of synthetic phycosphere.</title>
        <authorList>
            <person name="Fu H."/>
            <person name="Moran M.A."/>
        </authorList>
    </citation>
    <scope>NUCLEOTIDE SEQUENCE [LARGE SCALE GENOMIC DNA]</scope>
    <source>
        <strain evidence="2 3">HF1</strain>
    </source>
</reference>
<evidence type="ECO:0000313" key="3">
    <source>
        <dbReference type="Proteomes" id="UP000709466"/>
    </source>
</evidence>
<name>A0ABX0VZC4_9RHOB</name>
<comment type="caution">
    <text evidence="2">The sequence shown here is derived from an EMBL/GenBank/DDBJ whole genome shotgun (WGS) entry which is preliminary data.</text>
</comment>
<dbReference type="EMBL" id="JAATOP010000008">
    <property type="protein sequence ID" value="NIY73174.1"/>
    <property type="molecule type" value="Genomic_DNA"/>
</dbReference>
<dbReference type="Proteomes" id="UP000709466">
    <property type="component" value="Unassembled WGS sequence"/>
</dbReference>
<feature type="chain" id="PRO_5046717904" evidence="1">
    <location>
        <begin position="23"/>
        <end position="279"/>
    </location>
</feature>
<proteinExistence type="predicted"/>
<protein>
    <submittedName>
        <fullName evidence="2">DUF481 domain-containing protein</fullName>
    </submittedName>
</protein>
<gene>
    <name evidence="2" type="ORF">HCZ30_12135</name>
</gene>
<sequence>MAKRTSIFVLAAAAAVAASAAAAQTSTFANQNMAADQVEDIQDDIEDAAERDNFTFGNTGRQVGSWGSVSLRLTDSDVAQGNDTTDLGIGANYGWYDGVNGQEINLAYAYGETNGIEDKNTLTAGYDYTRDINQKLFGYGSLDIAYDNLATGTSVRRDALIGFGVGYRVIEDAQTDWAVKAGPGYRYIEFGNDNEETEIAYMVESNYAYAFSEDVTLTNDTTLIGSDSDTRVVNDLAVAVGLNDSLALRTSYTSEYGGEDLGSLDKVENLLGVSVVYNF</sequence>
<dbReference type="RefSeq" id="WP_167638563.1">
    <property type="nucleotide sequence ID" value="NZ_JAATOP010000008.1"/>
</dbReference>
<evidence type="ECO:0000256" key="1">
    <source>
        <dbReference type="SAM" id="SignalP"/>
    </source>
</evidence>
<keyword evidence="3" id="KW-1185">Reference proteome</keyword>
<feature type="signal peptide" evidence="1">
    <location>
        <begin position="1"/>
        <end position="22"/>
    </location>
</feature>
<dbReference type="Pfam" id="PF04338">
    <property type="entry name" value="DUF481"/>
    <property type="match status" value="1"/>
</dbReference>
<keyword evidence="1" id="KW-0732">Signal</keyword>
<evidence type="ECO:0000313" key="2">
    <source>
        <dbReference type="EMBL" id="NIY73174.1"/>
    </source>
</evidence>
<dbReference type="InterPro" id="IPR007433">
    <property type="entry name" value="DUF481"/>
</dbReference>
<accession>A0ABX0VZC4</accession>
<organism evidence="2 3">
    <name type="scientific">Marivivens donghaensis</name>
    <dbReference type="NCBI Taxonomy" id="1699413"/>
    <lineage>
        <taxon>Bacteria</taxon>
        <taxon>Pseudomonadati</taxon>
        <taxon>Pseudomonadota</taxon>
        <taxon>Alphaproteobacteria</taxon>
        <taxon>Rhodobacterales</taxon>
        <taxon>Paracoccaceae</taxon>
        <taxon>Marivivens group</taxon>
        <taxon>Marivivens</taxon>
    </lineage>
</organism>